<evidence type="ECO:0000313" key="1">
    <source>
        <dbReference type="EMBL" id="TGY96249.1"/>
    </source>
</evidence>
<keyword evidence="1" id="KW-0067">ATP-binding</keyword>
<evidence type="ECO:0000313" key="2">
    <source>
        <dbReference type="Proteomes" id="UP000304953"/>
    </source>
</evidence>
<proteinExistence type="predicted"/>
<accession>A0AC61RWC3</accession>
<dbReference type="Proteomes" id="UP000304953">
    <property type="component" value="Unassembled WGS sequence"/>
</dbReference>
<keyword evidence="2" id="KW-1185">Reference proteome</keyword>
<keyword evidence="1" id="KW-0547">Nucleotide-binding</keyword>
<sequence>MKHAQSRTEVDEEMRAHGLKTEGLSKKYRNFQLSDISLEVPAGSILGLLGRNGAGKTTAIKLISGHTKKSGGKIWIAQKDMDKEPIAAREQIGLILDEPMFFETKSLWENGKAFGRFYSGFQEASFRNWLSVCKLNRSDWLGMLSKGDRMKFQFAFAVSHHPRVLLLDEPTGNLDPVFRKEFLNILQEVVEEEQIGVLFSSHLTSDLEQIADVVALLEQGELLYAESMEKLKSRYCLLKGDPQTGKKLKISAEPGIIGIQVSRVGFEAMADLENVSENLQNMMETIMQEEIDLSKWMYYMTKRARK</sequence>
<organism evidence="1 2">
    <name type="scientific">Petralouisia muris</name>
    <dbReference type="NCBI Taxonomy" id="3032872"/>
    <lineage>
        <taxon>Bacteria</taxon>
        <taxon>Bacillati</taxon>
        <taxon>Bacillota</taxon>
        <taxon>Clostridia</taxon>
        <taxon>Lachnospirales</taxon>
        <taxon>Lachnospiraceae</taxon>
        <taxon>Petralouisia</taxon>
    </lineage>
</organism>
<name>A0AC61RWC3_9FIRM</name>
<protein>
    <submittedName>
        <fullName evidence="1">ABC transporter ATP-binding protein</fullName>
    </submittedName>
</protein>
<dbReference type="EMBL" id="SRYA01000018">
    <property type="protein sequence ID" value="TGY96249.1"/>
    <property type="molecule type" value="Genomic_DNA"/>
</dbReference>
<reference evidence="1" key="1">
    <citation type="submission" date="2019-04" db="EMBL/GenBank/DDBJ databases">
        <title>Microbes associate with the intestines of laboratory mice.</title>
        <authorList>
            <person name="Navarre W."/>
            <person name="Wong E."/>
            <person name="Huang K."/>
            <person name="Tropini C."/>
            <person name="Ng K."/>
            <person name="Yu B."/>
        </authorList>
    </citation>
    <scope>NUCLEOTIDE SEQUENCE</scope>
    <source>
        <strain evidence="1">NM01_1-7b</strain>
    </source>
</reference>
<gene>
    <name evidence="1" type="ORF">E5329_10390</name>
</gene>
<comment type="caution">
    <text evidence="1">The sequence shown here is derived from an EMBL/GenBank/DDBJ whole genome shotgun (WGS) entry which is preliminary data.</text>
</comment>